<dbReference type="SMART" id="SM01005">
    <property type="entry name" value="Ala_racemase_C"/>
    <property type="match status" value="1"/>
</dbReference>
<dbReference type="InterPro" id="IPR029066">
    <property type="entry name" value="PLP-binding_barrel"/>
</dbReference>
<dbReference type="PANTHER" id="PTHR30511:SF0">
    <property type="entry name" value="ALANINE RACEMASE, CATABOLIC-RELATED"/>
    <property type="match status" value="1"/>
</dbReference>
<evidence type="ECO:0000256" key="4">
    <source>
        <dbReference type="HAMAP-Rule" id="MF_01201"/>
    </source>
</evidence>
<feature type="domain" description="Alanine racemase C-terminal" evidence="5">
    <location>
        <begin position="235"/>
        <end position="360"/>
    </location>
</feature>
<dbReference type="InterPro" id="IPR020622">
    <property type="entry name" value="Ala_racemase_pyridoxalP-BS"/>
</dbReference>
<dbReference type="CDD" id="cd06827">
    <property type="entry name" value="PLPDE_III_AR_proteobact"/>
    <property type="match status" value="1"/>
</dbReference>
<comment type="similarity">
    <text evidence="4">Belongs to the alanine racemase family.</text>
</comment>
<evidence type="ECO:0000313" key="7">
    <source>
        <dbReference type="Proteomes" id="UP001209713"/>
    </source>
</evidence>
<evidence type="ECO:0000259" key="5">
    <source>
        <dbReference type="SMART" id="SM01005"/>
    </source>
</evidence>
<organism evidence="6 7">
    <name type="scientific">Marinomonas sargassi</name>
    <dbReference type="NCBI Taxonomy" id="2984494"/>
    <lineage>
        <taxon>Bacteria</taxon>
        <taxon>Pseudomonadati</taxon>
        <taxon>Pseudomonadota</taxon>
        <taxon>Gammaproteobacteria</taxon>
        <taxon>Oceanospirillales</taxon>
        <taxon>Oceanospirillaceae</taxon>
        <taxon>Marinomonas</taxon>
    </lineage>
</organism>
<dbReference type="Pfam" id="PF01168">
    <property type="entry name" value="Ala_racemase_N"/>
    <property type="match status" value="1"/>
</dbReference>
<dbReference type="PANTHER" id="PTHR30511">
    <property type="entry name" value="ALANINE RACEMASE"/>
    <property type="match status" value="1"/>
</dbReference>
<comment type="catalytic activity">
    <reaction evidence="4">
        <text>L-alanine = D-alanine</text>
        <dbReference type="Rhea" id="RHEA:20249"/>
        <dbReference type="ChEBI" id="CHEBI:57416"/>
        <dbReference type="ChEBI" id="CHEBI:57972"/>
        <dbReference type="EC" id="5.1.1.1"/>
    </reaction>
</comment>
<evidence type="ECO:0000256" key="3">
    <source>
        <dbReference type="ARBA" id="ARBA00023235"/>
    </source>
</evidence>
<proteinExistence type="inferred from homology"/>
<dbReference type="GO" id="GO:0008784">
    <property type="term" value="F:alanine racemase activity"/>
    <property type="evidence" value="ECO:0007669"/>
    <property type="project" value="UniProtKB-EC"/>
</dbReference>
<feature type="active site" description="Proton acceptor; specific for D-alanine" evidence="4">
    <location>
        <position position="35"/>
    </location>
</feature>
<dbReference type="SUPFAM" id="SSF51419">
    <property type="entry name" value="PLP-binding barrel"/>
    <property type="match status" value="1"/>
</dbReference>
<gene>
    <name evidence="6" type="primary">alr</name>
    <name evidence="6" type="ORF">OFY17_10845</name>
</gene>
<dbReference type="Gene3D" id="2.40.37.10">
    <property type="entry name" value="Lyase, Ornithine Decarboxylase, Chain A, domain 1"/>
    <property type="match status" value="1"/>
</dbReference>
<dbReference type="NCBIfam" id="TIGR00492">
    <property type="entry name" value="alr"/>
    <property type="match status" value="1"/>
</dbReference>
<dbReference type="SUPFAM" id="SSF50621">
    <property type="entry name" value="Alanine racemase C-terminal domain-like"/>
    <property type="match status" value="1"/>
</dbReference>
<comment type="pathway">
    <text evidence="4">Amino-acid biosynthesis; D-alanine biosynthesis; D-alanine from L-alanine: step 1/1.</text>
</comment>
<dbReference type="PRINTS" id="PR00992">
    <property type="entry name" value="ALARACEMASE"/>
</dbReference>
<feature type="modified residue" description="N6-(pyridoxal phosphate)lysine" evidence="4">
    <location>
        <position position="35"/>
    </location>
</feature>
<dbReference type="HAMAP" id="MF_01201">
    <property type="entry name" value="Ala_racemase"/>
    <property type="match status" value="1"/>
</dbReference>
<accession>A0ABT2YTZ9</accession>
<protein>
    <recommendedName>
        <fullName evidence="4">Alanine racemase</fullName>
        <ecNumber evidence="4">5.1.1.1</ecNumber>
    </recommendedName>
</protein>
<keyword evidence="7" id="KW-1185">Reference proteome</keyword>
<evidence type="ECO:0000313" key="6">
    <source>
        <dbReference type="EMBL" id="MCV2403374.1"/>
    </source>
</evidence>
<comment type="caution">
    <text evidence="6">The sequence shown here is derived from an EMBL/GenBank/DDBJ whole genome shotgun (WGS) entry which is preliminary data.</text>
</comment>
<dbReference type="Proteomes" id="UP001209713">
    <property type="component" value="Unassembled WGS sequence"/>
</dbReference>
<keyword evidence="2 4" id="KW-0663">Pyridoxal phosphate</keyword>
<dbReference type="InterPro" id="IPR000821">
    <property type="entry name" value="Ala_racemase"/>
</dbReference>
<dbReference type="Gene3D" id="3.20.20.10">
    <property type="entry name" value="Alanine racemase"/>
    <property type="match status" value="1"/>
</dbReference>
<evidence type="ECO:0000256" key="1">
    <source>
        <dbReference type="ARBA" id="ARBA00001933"/>
    </source>
</evidence>
<comment type="cofactor">
    <cofactor evidence="1 4">
        <name>pyridoxal 5'-phosphate</name>
        <dbReference type="ChEBI" id="CHEBI:597326"/>
    </cofactor>
</comment>
<feature type="active site" description="Proton acceptor; specific for L-alanine" evidence="4">
    <location>
        <position position="256"/>
    </location>
</feature>
<evidence type="ECO:0000256" key="2">
    <source>
        <dbReference type="ARBA" id="ARBA00022898"/>
    </source>
</evidence>
<keyword evidence="3 4" id="KW-0413">Isomerase</keyword>
<comment type="function">
    <text evidence="4">Catalyzes the interconversion of L-alanine and D-alanine. May also act on other amino acids.</text>
</comment>
<dbReference type="InterPro" id="IPR009006">
    <property type="entry name" value="Ala_racemase/Decarboxylase_C"/>
</dbReference>
<dbReference type="InterPro" id="IPR001608">
    <property type="entry name" value="Ala_racemase_N"/>
</dbReference>
<feature type="binding site" evidence="4">
    <location>
        <position position="130"/>
    </location>
    <ligand>
        <name>substrate</name>
    </ligand>
</feature>
<dbReference type="PROSITE" id="PS00395">
    <property type="entry name" value="ALANINE_RACEMASE"/>
    <property type="match status" value="1"/>
</dbReference>
<reference evidence="6 7" key="1">
    <citation type="submission" date="2022-10" db="EMBL/GenBank/DDBJ databases">
        <title>Marinomonas transparenta sp. nov. and Marinomonas sargassi sp. nov., isolated from marine alga (Sargassum natans (L.) Gaillon).</title>
        <authorList>
            <person name="Wang Y."/>
        </authorList>
    </citation>
    <scope>NUCLEOTIDE SEQUENCE [LARGE SCALE GENOMIC DNA]</scope>
    <source>
        <strain evidence="6 7">C2222</strain>
    </source>
</reference>
<dbReference type="RefSeq" id="WP_263530755.1">
    <property type="nucleotide sequence ID" value="NZ_JAOVZB010000005.1"/>
</dbReference>
<sequence length="366" mass="39779">MARPLTATIDLNSIKRNYQYAKKLHPTCNAFAVIKSNAYGHGAVKVATYLDDEVDAFAVASIDEALVVRDAGVKSTIMLLEGVFEADEWAICQEKGFWAAIENQSQLDWLLESKAKIGKVFVKVDTGMHRLGLEPSLAPSFVEQLKESGLVDEVLLMTHFASADDLSDITTMEQLTRFEMVCRDVGDDIATSVANSSAIMKWSVPEGGWIRPGIMLYGISPFAGLTGLQLGLSPAMTLTTKVISVRKLREGDGVGYGLSYKATEDHQLATVAVGYGDGYPRHAQTGTPLKINGVPATLVGRVSMDMVTVKSSSDTHNLLIGQDVELWGNDVPVEEVADFSGTIGYELVARMTTRPRYVYKEGESES</sequence>
<name>A0ABT2YTZ9_9GAMM</name>
<dbReference type="EMBL" id="JAOVZB010000005">
    <property type="protein sequence ID" value="MCV2403374.1"/>
    <property type="molecule type" value="Genomic_DNA"/>
</dbReference>
<dbReference type="Pfam" id="PF00842">
    <property type="entry name" value="Ala_racemase_C"/>
    <property type="match status" value="1"/>
</dbReference>
<dbReference type="InterPro" id="IPR011079">
    <property type="entry name" value="Ala_racemase_C"/>
</dbReference>
<feature type="binding site" evidence="4">
    <location>
        <position position="304"/>
    </location>
    <ligand>
        <name>substrate</name>
    </ligand>
</feature>
<dbReference type="EC" id="5.1.1.1" evidence="4"/>